<evidence type="ECO:0000313" key="6">
    <source>
        <dbReference type="Proteomes" id="UP000220133"/>
    </source>
</evidence>
<proteinExistence type="predicted"/>
<feature type="domain" description="HTH hxlR-type" evidence="4">
    <location>
        <begin position="9"/>
        <end position="107"/>
    </location>
</feature>
<keyword evidence="1" id="KW-0805">Transcription regulation</keyword>
<evidence type="ECO:0000256" key="1">
    <source>
        <dbReference type="ARBA" id="ARBA00023015"/>
    </source>
</evidence>
<dbReference type="KEGG" id="cbae:COR50_02870"/>
<accession>A0A291QQT0</accession>
<name>A0A291QQT0_9BACT</name>
<dbReference type="EMBL" id="CP023777">
    <property type="protein sequence ID" value="ATL46194.1"/>
    <property type="molecule type" value="Genomic_DNA"/>
</dbReference>
<dbReference type="InterPro" id="IPR036390">
    <property type="entry name" value="WH_DNA-bd_sf"/>
</dbReference>
<dbReference type="PANTHER" id="PTHR33204">
    <property type="entry name" value="TRANSCRIPTIONAL REGULATOR, MARR FAMILY"/>
    <property type="match status" value="1"/>
</dbReference>
<evidence type="ECO:0000256" key="2">
    <source>
        <dbReference type="ARBA" id="ARBA00023125"/>
    </source>
</evidence>
<organism evidence="5 6">
    <name type="scientific">Chitinophaga caeni</name>
    <dbReference type="NCBI Taxonomy" id="2029983"/>
    <lineage>
        <taxon>Bacteria</taxon>
        <taxon>Pseudomonadati</taxon>
        <taxon>Bacteroidota</taxon>
        <taxon>Chitinophagia</taxon>
        <taxon>Chitinophagales</taxon>
        <taxon>Chitinophagaceae</taxon>
        <taxon>Chitinophaga</taxon>
    </lineage>
</organism>
<dbReference type="GO" id="GO:0003677">
    <property type="term" value="F:DNA binding"/>
    <property type="evidence" value="ECO:0007669"/>
    <property type="project" value="UniProtKB-KW"/>
</dbReference>
<keyword evidence="2" id="KW-0238">DNA-binding</keyword>
<dbReference type="InterPro" id="IPR036388">
    <property type="entry name" value="WH-like_DNA-bd_sf"/>
</dbReference>
<evidence type="ECO:0000256" key="3">
    <source>
        <dbReference type="ARBA" id="ARBA00023163"/>
    </source>
</evidence>
<dbReference type="AlphaFoldDB" id="A0A291QQT0"/>
<reference evidence="5 6" key="1">
    <citation type="submission" date="2017-10" db="EMBL/GenBank/DDBJ databases">
        <title>Paenichitinophaga pekingensis gen. nov., sp. nov., isolated from activated sludge.</title>
        <authorList>
            <person name="Jin D."/>
            <person name="Kong X."/>
            <person name="Deng Y."/>
            <person name="Bai Z."/>
        </authorList>
    </citation>
    <scope>NUCLEOTIDE SEQUENCE [LARGE SCALE GENOMIC DNA]</scope>
    <source>
        <strain evidence="5 6">13</strain>
    </source>
</reference>
<evidence type="ECO:0000259" key="4">
    <source>
        <dbReference type="PROSITE" id="PS51118"/>
    </source>
</evidence>
<dbReference type="PANTHER" id="PTHR33204:SF18">
    <property type="entry name" value="TRANSCRIPTIONAL REGULATORY PROTEIN"/>
    <property type="match status" value="1"/>
</dbReference>
<dbReference type="PROSITE" id="PS51118">
    <property type="entry name" value="HTH_HXLR"/>
    <property type="match status" value="1"/>
</dbReference>
<gene>
    <name evidence="5" type="ORF">COR50_02870</name>
</gene>
<protein>
    <submittedName>
        <fullName evidence="5">Transcriptional regulator</fullName>
    </submittedName>
</protein>
<keyword evidence="6" id="KW-1185">Reference proteome</keyword>
<evidence type="ECO:0000313" key="5">
    <source>
        <dbReference type="EMBL" id="ATL46194.1"/>
    </source>
</evidence>
<keyword evidence="3" id="KW-0804">Transcription</keyword>
<dbReference type="RefSeq" id="WP_098192583.1">
    <property type="nucleotide sequence ID" value="NZ_CP023777.1"/>
</dbReference>
<dbReference type="Pfam" id="PF01638">
    <property type="entry name" value="HxlR"/>
    <property type="match status" value="1"/>
</dbReference>
<dbReference type="InterPro" id="IPR002577">
    <property type="entry name" value="HTH_HxlR"/>
</dbReference>
<dbReference type="OrthoDB" id="9791143at2"/>
<dbReference type="Gene3D" id="1.10.10.10">
    <property type="entry name" value="Winged helix-like DNA-binding domain superfamily/Winged helix DNA-binding domain"/>
    <property type="match status" value="1"/>
</dbReference>
<dbReference type="Proteomes" id="UP000220133">
    <property type="component" value="Chromosome"/>
</dbReference>
<sequence>MKSKNRSECPINFSLELLGDKWTMLVIRDMIFEGKFTYKEFLSSKERIATNILSERLKSLEACGIIQKLTLKTKAKVGYWLTDKGIELIPIILELGAWGARHSGYGWEEKILKKMKSDKRGLIRNLTHDIQRRGPVKHEPIAPEMILS</sequence>
<dbReference type="SUPFAM" id="SSF46785">
    <property type="entry name" value="Winged helix' DNA-binding domain"/>
    <property type="match status" value="1"/>
</dbReference>